<protein>
    <recommendedName>
        <fullName evidence="4">Transmembrane protein</fullName>
    </recommendedName>
</protein>
<accession>A0AAV0Q1G8</accession>
<gene>
    <name evidence="2" type="ORF">LITE_LOCUS40744</name>
</gene>
<name>A0AAV0Q1G8_9ROSI</name>
<reference evidence="2" key="1">
    <citation type="submission" date="2022-08" db="EMBL/GenBank/DDBJ databases">
        <authorList>
            <person name="Gutierrez-Valencia J."/>
        </authorList>
    </citation>
    <scope>NUCLEOTIDE SEQUENCE</scope>
</reference>
<keyword evidence="1" id="KW-0812">Transmembrane</keyword>
<comment type="caution">
    <text evidence="2">The sequence shown here is derived from an EMBL/GenBank/DDBJ whole genome shotgun (WGS) entry which is preliminary data.</text>
</comment>
<keyword evidence="1" id="KW-0472">Membrane</keyword>
<keyword evidence="3" id="KW-1185">Reference proteome</keyword>
<evidence type="ECO:0000256" key="1">
    <source>
        <dbReference type="SAM" id="Phobius"/>
    </source>
</evidence>
<evidence type="ECO:0000313" key="3">
    <source>
        <dbReference type="Proteomes" id="UP001154282"/>
    </source>
</evidence>
<sequence length="114" mass="13297">MRLSRRKEEPMMKSVARGTIRGFLFSSLLDAKNEGFFTLYFCGRKKVGGKVGEPIHFPSFPKARTVKKGSKREEMLLFNPTSILERKYYFSFFIFTSLLSSLFLAFSTFFLNFF</sequence>
<keyword evidence="1" id="KW-1133">Transmembrane helix</keyword>
<evidence type="ECO:0008006" key="4">
    <source>
        <dbReference type="Google" id="ProtNLM"/>
    </source>
</evidence>
<organism evidence="2 3">
    <name type="scientific">Linum tenue</name>
    <dbReference type="NCBI Taxonomy" id="586396"/>
    <lineage>
        <taxon>Eukaryota</taxon>
        <taxon>Viridiplantae</taxon>
        <taxon>Streptophyta</taxon>
        <taxon>Embryophyta</taxon>
        <taxon>Tracheophyta</taxon>
        <taxon>Spermatophyta</taxon>
        <taxon>Magnoliopsida</taxon>
        <taxon>eudicotyledons</taxon>
        <taxon>Gunneridae</taxon>
        <taxon>Pentapetalae</taxon>
        <taxon>rosids</taxon>
        <taxon>fabids</taxon>
        <taxon>Malpighiales</taxon>
        <taxon>Linaceae</taxon>
        <taxon>Linum</taxon>
    </lineage>
</organism>
<dbReference type="EMBL" id="CAMGYJ010000009">
    <property type="protein sequence ID" value="CAI0476342.1"/>
    <property type="molecule type" value="Genomic_DNA"/>
</dbReference>
<dbReference type="Proteomes" id="UP001154282">
    <property type="component" value="Unassembled WGS sequence"/>
</dbReference>
<dbReference type="AlphaFoldDB" id="A0AAV0Q1G8"/>
<proteinExistence type="predicted"/>
<evidence type="ECO:0000313" key="2">
    <source>
        <dbReference type="EMBL" id="CAI0476342.1"/>
    </source>
</evidence>
<feature type="transmembrane region" description="Helical" evidence="1">
    <location>
        <begin position="88"/>
        <end position="111"/>
    </location>
</feature>